<evidence type="ECO:0000259" key="6">
    <source>
        <dbReference type="Pfam" id="PF13802"/>
    </source>
</evidence>
<dbReference type="InterPro" id="IPR011013">
    <property type="entry name" value="Gal_mutarotase_sf_dom"/>
</dbReference>
<dbReference type="Gene3D" id="2.60.40.1180">
    <property type="entry name" value="Golgi alpha-mannosidase II"/>
    <property type="match status" value="2"/>
</dbReference>
<dbReference type="RefSeq" id="WP_092460534.1">
    <property type="nucleotide sequence ID" value="NZ_FPCJ01000001.1"/>
</dbReference>
<dbReference type="PANTHER" id="PTHR22762:SF166">
    <property type="entry name" value="ALPHA-GLUCOSIDASE"/>
    <property type="match status" value="1"/>
</dbReference>
<organism evidence="9 10">
    <name type="scientific">Thermoflavifilum thermophilum</name>
    <dbReference type="NCBI Taxonomy" id="1393122"/>
    <lineage>
        <taxon>Bacteria</taxon>
        <taxon>Pseudomonadati</taxon>
        <taxon>Bacteroidota</taxon>
        <taxon>Chitinophagia</taxon>
        <taxon>Chitinophagales</taxon>
        <taxon>Chitinophagaceae</taxon>
        <taxon>Thermoflavifilum</taxon>
    </lineage>
</organism>
<dbReference type="InterPro" id="IPR025887">
    <property type="entry name" value="Glyco_hydro_31_N_dom"/>
</dbReference>
<evidence type="ECO:0000256" key="1">
    <source>
        <dbReference type="ARBA" id="ARBA00007806"/>
    </source>
</evidence>
<dbReference type="InterPro" id="IPR017853">
    <property type="entry name" value="GH"/>
</dbReference>
<accession>A0A1I7NLD4</accession>
<dbReference type="EMBL" id="FPCJ01000001">
    <property type="protein sequence ID" value="SFV35465.1"/>
    <property type="molecule type" value="Genomic_DNA"/>
</dbReference>
<keyword evidence="10" id="KW-1185">Reference proteome</keyword>
<comment type="similarity">
    <text evidence="1 4">Belongs to the glycosyl hydrolase 31 family.</text>
</comment>
<dbReference type="InterPro" id="IPR013780">
    <property type="entry name" value="Glyco_hydro_b"/>
</dbReference>
<dbReference type="InterPro" id="IPR000322">
    <property type="entry name" value="Glyco_hydro_31_TIM"/>
</dbReference>
<evidence type="ECO:0000256" key="4">
    <source>
        <dbReference type="RuleBase" id="RU361185"/>
    </source>
</evidence>
<dbReference type="InterPro" id="IPR030458">
    <property type="entry name" value="Glyco_hydro_31_AS"/>
</dbReference>
<proteinExistence type="inferred from homology"/>
<dbReference type="GO" id="GO:0030246">
    <property type="term" value="F:carbohydrate binding"/>
    <property type="evidence" value="ECO:0007669"/>
    <property type="project" value="InterPro"/>
</dbReference>
<dbReference type="GO" id="GO:0004553">
    <property type="term" value="F:hydrolase activity, hydrolyzing O-glycosyl compounds"/>
    <property type="evidence" value="ECO:0007669"/>
    <property type="project" value="InterPro"/>
</dbReference>
<keyword evidence="2 4" id="KW-0378">Hydrolase</keyword>
<dbReference type="InterPro" id="IPR033403">
    <property type="entry name" value="DUF5110"/>
</dbReference>
<feature type="domain" description="DUF5110" evidence="7">
    <location>
        <begin position="690"/>
        <end position="757"/>
    </location>
</feature>
<sequence>MQPVAPTNAYAVKYYPEAVLRWEREGNFFYFYTQDVVLEVKVISNHIVRFRYAPDGRFQRDFSYAINPEFKESVTRLDYSEDASCIRIFTEQLQIQIDRQHLLVSVLNQEGQLINQDEKGFHWQHYQQKGGKIVYCSKYIQQDECFYGLGDKPTDFQLRGKRLENFGMDRYGYGWNVDPLYKNIPFYYGLHHGIGYGIFLDNTFRTFFDFGQERADVCSFWAHGGEMCYYFIYGPSLMDVAARYTQLTGTPDLPPLWSLGYHQSRWSYYPASKVKEIAQEFRKRKIPCDVIHLDIDYMDGFRCFTFHPEGFPDPAGLMRELADMGFKVVAIIDPGIKVDPNYFVYREGIAGDYFCKRGDGAWMEGDVWPGRCVFPDFTNPKVRTWWSRLCKHLTDVGIRGVWNDMNEPAVFEIGTFPDDVRHDYDGDPCSHRKAHNVYGHLMSKATAEGISRYLMPKRPFVITRSCYAGAQRWTSVWTGDNTASWEHLFIAAIQCLRLSISGISFAGSDIGGFIGEPTPELYVRWLQMAAFHVFMRTHSASNETNFHQEPWAFGEKNEFIARKFIKLRYRLLPYFYTTFWQYSTYGYPMLRPTVFADQHDVNTYNRADEFMLGDHLLISPVHAPGLKTKTVYLPAGEWYNFWNDDLVQGKQSIEVRTPLTEIPVFVRAGAMIPQFPQMEYVPEQLQFQEMILDAYFTHGVQETVLYEDAGDGYGYRDGQYRVICFTLQGKSDQLQINRTCTGSFKPLYQQYRLVCHGLPFTATKYEVDGQVYAITQSRSGGTKKILKITIPADFQEIIIR</sequence>
<dbReference type="STRING" id="1393122.SAMN05660895_2238"/>
<evidence type="ECO:0000259" key="5">
    <source>
        <dbReference type="Pfam" id="PF01055"/>
    </source>
</evidence>
<reference evidence="10" key="1">
    <citation type="submission" date="2016-10" db="EMBL/GenBank/DDBJ databases">
        <authorList>
            <person name="Varghese N."/>
            <person name="Submissions S."/>
        </authorList>
    </citation>
    <scope>NUCLEOTIDE SEQUENCE [LARGE SCALE GENOMIC DNA]</scope>
    <source>
        <strain evidence="10">DSM 14807</strain>
    </source>
</reference>
<dbReference type="SUPFAM" id="SSF74650">
    <property type="entry name" value="Galactose mutarotase-like"/>
    <property type="match status" value="1"/>
</dbReference>
<dbReference type="PROSITE" id="PS00129">
    <property type="entry name" value="GLYCOSYL_HYDROL_F31_1"/>
    <property type="match status" value="1"/>
</dbReference>
<dbReference type="OrthoDB" id="176168at2"/>
<evidence type="ECO:0000313" key="10">
    <source>
        <dbReference type="Proteomes" id="UP000199537"/>
    </source>
</evidence>
<dbReference type="SUPFAM" id="SSF51011">
    <property type="entry name" value="Glycosyl hydrolase domain"/>
    <property type="match status" value="1"/>
</dbReference>
<dbReference type="Gene3D" id="2.60.40.1760">
    <property type="entry name" value="glycosyl hydrolase (family 31)"/>
    <property type="match status" value="1"/>
</dbReference>
<feature type="domain" description="Glycoside hydrolase family 31 N-terminal" evidence="6">
    <location>
        <begin position="38"/>
        <end position="209"/>
    </location>
</feature>
<dbReference type="GO" id="GO:0005975">
    <property type="term" value="P:carbohydrate metabolic process"/>
    <property type="evidence" value="ECO:0007669"/>
    <property type="project" value="InterPro"/>
</dbReference>
<gene>
    <name evidence="9" type="ORF">SAMN05660895_2238</name>
</gene>
<dbReference type="AlphaFoldDB" id="A0A1I7NLD4"/>
<evidence type="ECO:0000256" key="2">
    <source>
        <dbReference type="ARBA" id="ARBA00022801"/>
    </source>
</evidence>
<dbReference type="Pfam" id="PF17137">
    <property type="entry name" value="DUF5110"/>
    <property type="match status" value="1"/>
</dbReference>
<name>A0A1I7NLD4_9BACT</name>
<evidence type="ECO:0000256" key="3">
    <source>
        <dbReference type="ARBA" id="ARBA00023295"/>
    </source>
</evidence>
<dbReference type="Gene3D" id="3.20.20.80">
    <property type="entry name" value="Glycosidases"/>
    <property type="match status" value="1"/>
</dbReference>
<dbReference type="InterPro" id="IPR048395">
    <property type="entry name" value="Glyco_hydro_31_C"/>
</dbReference>
<dbReference type="Pfam" id="PF13802">
    <property type="entry name" value="Gal_mutarotas_2"/>
    <property type="match status" value="1"/>
</dbReference>
<feature type="domain" description="Glycosyl hydrolase family 31 C-terminal" evidence="8">
    <location>
        <begin position="586"/>
        <end position="672"/>
    </location>
</feature>
<keyword evidence="3 4" id="KW-0326">Glycosidase</keyword>
<dbReference type="PANTHER" id="PTHR22762">
    <property type="entry name" value="ALPHA-GLUCOSIDASE"/>
    <property type="match status" value="1"/>
</dbReference>
<dbReference type="CDD" id="cd14752">
    <property type="entry name" value="GH31_N"/>
    <property type="match status" value="1"/>
</dbReference>
<dbReference type="Pfam" id="PF01055">
    <property type="entry name" value="Glyco_hydro_31_2nd"/>
    <property type="match status" value="1"/>
</dbReference>
<feature type="domain" description="Glycoside hydrolase family 31 TIM barrel" evidence="5">
    <location>
        <begin position="251"/>
        <end position="577"/>
    </location>
</feature>
<evidence type="ECO:0000313" key="9">
    <source>
        <dbReference type="EMBL" id="SFV35465.1"/>
    </source>
</evidence>
<dbReference type="SUPFAM" id="SSF51445">
    <property type="entry name" value="(Trans)glycosidases"/>
    <property type="match status" value="1"/>
</dbReference>
<evidence type="ECO:0000259" key="7">
    <source>
        <dbReference type="Pfam" id="PF17137"/>
    </source>
</evidence>
<evidence type="ECO:0000259" key="8">
    <source>
        <dbReference type="Pfam" id="PF21365"/>
    </source>
</evidence>
<dbReference type="Pfam" id="PF21365">
    <property type="entry name" value="Glyco_hydro_31_3rd"/>
    <property type="match status" value="1"/>
</dbReference>
<dbReference type="Proteomes" id="UP000199537">
    <property type="component" value="Unassembled WGS sequence"/>
</dbReference>
<dbReference type="CDD" id="cd06604">
    <property type="entry name" value="GH31_glucosidase_II_MalA"/>
    <property type="match status" value="1"/>
</dbReference>
<protein>
    <submittedName>
        <fullName evidence="9">Alpha-glucosidase</fullName>
    </submittedName>
</protein>